<dbReference type="CDD" id="cd17535">
    <property type="entry name" value="REC_NarL-like"/>
    <property type="match status" value="1"/>
</dbReference>
<feature type="modified residue" description="4-aspartylphosphate" evidence="5">
    <location>
        <position position="47"/>
    </location>
</feature>
<keyword evidence="3" id="KW-0238">DNA-binding</keyword>
<name>F4QH97_9CAUL</name>
<dbReference type="InterPro" id="IPR016032">
    <property type="entry name" value="Sig_transdc_resp-reg_C-effctor"/>
</dbReference>
<dbReference type="InterPro" id="IPR039420">
    <property type="entry name" value="WalR-like"/>
</dbReference>
<dbReference type="SMART" id="SM00421">
    <property type="entry name" value="HTH_LUXR"/>
    <property type="match status" value="1"/>
</dbReference>
<keyword evidence="9" id="KW-1185">Reference proteome</keyword>
<evidence type="ECO:0000259" key="6">
    <source>
        <dbReference type="PROSITE" id="PS50043"/>
    </source>
</evidence>
<dbReference type="InterPro" id="IPR011006">
    <property type="entry name" value="CheY-like_superfamily"/>
</dbReference>
<dbReference type="InterPro" id="IPR058245">
    <property type="entry name" value="NreC/VraR/RcsB-like_REC"/>
</dbReference>
<evidence type="ECO:0000259" key="7">
    <source>
        <dbReference type="PROSITE" id="PS50110"/>
    </source>
</evidence>
<evidence type="ECO:0000256" key="4">
    <source>
        <dbReference type="ARBA" id="ARBA00023163"/>
    </source>
</evidence>
<evidence type="ECO:0000256" key="5">
    <source>
        <dbReference type="PROSITE-ProRule" id="PRU00169"/>
    </source>
</evidence>
<dbReference type="PANTHER" id="PTHR43214:SF41">
    <property type="entry name" value="NITRATE_NITRITE RESPONSE REGULATOR PROTEIN NARP"/>
    <property type="match status" value="1"/>
</dbReference>
<keyword evidence="1 5" id="KW-0597">Phosphoprotein</keyword>
<protein>
    <submittedName>
        <fullName evidence="8">Bacterial regulatory protein, luxR family protein</fullName>
    </submittedName>
</protein>
<evidence type="ECO:0000256" key="2">
    <source>
        <dbReference type="ARBA" id="ARBA00023015"/>
    </source>
</evidence>
<dbReference type="SMART" id="SM00448">
    <property type="entry name" value="REC"/>
    <property type="match status" value="1"/>
</dbReference>
<dbReference type="Gene3D" id="3.40.50.2300">
    <property type="match status" value="1"/>
</dbReference>
<dbReference type="InterPro" id="IPR000792">
    <property type="entry name" value="Tscrpt_reg_LuxR_C"/>
</dbReference>
<proteinExistence type="predicted"/>
<dbReference type="PROSITE" id="PS00622">
    <property type="entry name" value="HTH_LUXR_1"/>
    <property type="match status" value="1"/>
</dbReference>
<dbReference type="AlphaFoldDB" id="F4QH97"/>
<dbReference type="SUPFAM" id="SSF52172">
    <property type="entry name" value="CheY-like"/>
    <property type="match status" value="1"/>
</dbReference>
<dbReference type="Pfam" id="PF00196">
    <property type="entry name" value="GerE"/>
    <property type="match status" value="1"/>
</dbReference>
<dbReference type="PANTHER" id="PTHR43214">
    <property type="entry name" value="TWO-COMPONENT RESPONSE REGULATOR"/>
    <property type="match status" value="1"/>
</dbReference>
<dbReference type="HOGENOM" id="CLU_000445_90_10_5"/>
<keyword evidence="2" id="KW-0805">Transcription regulation</keyword>
<organism evidence="8 9">
    <name type="scientific">Asticcacaulis biprosthecium C19</name>
    <dbReference type="NCBI Taxonomy" id="715226"/>
    <lineage>
        <taxon>Bacteria</taxon>
        <taxon>Pseudomonadati</taxon>
        <taxon>Pseudomonadota</taxon>
        <taxon>Alphaproteobacteria</taxon>
        <taxon>Caulobacterales</taxon>
        <taxon>Caulobacteraceae</taxon>
        <taxon>Asticcacaulis</taxon>
    </lineage>
</organism>
<feature type="domain" description="Response regulatory" evidence="7">
    <location>
        <begin position="1"/>
        <end position="112"/>
    </location>
</feature>
<evidence type="ECO:0000313" key="9">
    <source>
        <dbReference type="Proteomes" id="UP000006512"/>
    </source>
</evidence>
<dbReference type="GO" id="GO:0003677">
    <property type="term" value="F:DNA binding"/>
    <property type="evidence" value="ECO:0007669"/>
    <property type="project" value="UniProtKB-KW"/>
</dbReference>
<dbReference type="STRING" id="715226.ABI_10710"/>
<dbReference type="Proteomes" id="UP000006512">
    <property type="component" value="Unassembled WGS sequence"/>
</dbReference>
<dbReference type="PROSITE" id="PS50043">
    <property type="entry name" value="HTH_LUXR_2"/>
    <property type="match status" value="1"/>
</dbReference>
<dbReference type="PROSITE" id="PS50110">
    <property type="entry name" value="RESPONSE_REGULATORY"/>
    <property type="match status" value="1"/>
</dbReference>
<dbReference type="PRINTS" id="PR00038">
    <property type="entry name" value="HTHLUXR"/>
</dbReference>
<evidence type="ECO:0000256" key="3">
    <source>
        <dbReference type="ARBA" id="ARBA00023125"/>
    </source>
</evidence>
<reference evidence="9" key="1">
    <citation type="submission" date="2011-03" db="EMBL/GenBank/DDBJ databases">
        <title>Draft genome sequence of Brevundimonas diminuta.</title>
        <authorList>
            <person name="Brown P.J.B."/>
            <person name="Buechlein A."/>
            <person name="Hemmerich C."/>
            <person name="Brun Y.V."/>
        </authorList>
    </citation>
    <scope>NUCLEOTIDE SEQUENCE [LARGE SCALE GENOMIC DNA]</scope>
    <source>
        <strain evidence="9">C19</strain>
    </source>
</reference>
<keyword evidence="4" id="KW-0804">Transcription</keyword>
<sequence>MEDDPVIRQHLARIFEGAADLILTGEARSVAEGRELIKQPLDLLVLDLGLEDGSGLTLIAEALKTATPPRILVLTVFGDETSVMSALAAGADGYVLKDSPDDDLLDNVRQTLNGGSPISASVAAYLLRHLRTAPPPTPEPSDETHLTTRELELLKLLAKGLSNKEVALALEISHYTVGDHIKAIYRKLAVRSRGEAVFEAFHRGLIRQ</sequence>
<dbReference type="EMBL" id="GL883077">
    <property type="protein sequence ID" value="EGF92634.1"/>
    <property type="molecule type" value="Genomic_DNA"/>
</dbReference>
<evidence type="ECO:0000256" key="1">
    <source>
        <dbReference type="ARBA" id="ARBA00022553"/>
    </source>
</evidence>
<dbReference type="InterPro" id="IPR001789">
    <property type="entry name" value="Sig_transdc_resp-reg_receiver"/>
</dbReference>
<accession>F4QH97</accession>
<dbReference type="SUPFAM" id="SSF46894">
    <property type="entry name" value="C-terminal effector domain of the bipartite response regulators"/>
    <property type="match status" value="1"/>
</dbReference>
<dbReference type="GO" id="GO:0006355">
    <property type="term" value="P:regulation of DNA-templated transcription"/>
    <property type="evidence" value="ECO:0007669"/>
    <property type="project" value="InterPro"/>
</dbReference>
<dbReference type="eggNOG" id="COG2197">
    <property type="taxonomic scope" value="Bacteria"/>
</dbReference>
<gene>
    <name evidence="8" type="ORF">ABI_10710</name>
</gene>
<evidence type="ECO:0000313" key="8">
    <source>
        <dbReference type="EMBL" id="EGF92634.1"/>
    </source>
</evidence>
<feature type="domain" description="HTH luxR-type" evidence="6">
    <location>
        <begin position="139"/>
        <end position="204"/>
    </location>
</feature>
<dbReference type="Pfam" id="PF00072">
    <property type="entry name" value="Response_reg"/>
    <property type="match status" value="1"/>
</dbReference>
<dbReference type="GO" id="GO:0000160">
    <property type="term" value="P:phosphorelay signal transduction system"/>
    <property type="evidence" value="ECO:0007669"/>
    <property type="project" value="InterPro"/>
</dbReference>